<evidence type="ECO:0000256" key="6">
    <source>
        <dbReference type="SAM" id="MobiDB-lite"/>
    </source>
</evidence>
<proteinExistence type="predicted"/>
<dbReference type="SMART" id="SM00348">
    <property type="entry name" value="IRF"/>
    <property type="match status" value="1"/>
</dbReference>
<dbReference type="PROSITE" id="PS00601">
    <property type="entry name" value="IRF_1"/>
    <property type="match status" value="1"/>
</dbReference>
<dbReference type="GO" id="GO:0005634">
    <property type="term" value="C:nucleus"/>
    <property type="evidence" value="ECO:0007669"/>
    <property type="project" value="UniProtKB-SubCell"/>
</dbReference>
<evidence type="ECO:0000313" key="8">
    <source>
        <dbReference type="EMBL" id="CAI8026621.1"/>
    </source>
</evidence>
<evidence type="ECO:0000256" key="1">
    <source>
        <dbReference type="ARBA" id="ARBA00004123"/>
    </source>
</evidence>
<feature type="compositionally biased region" description="Low complexity" evidence="6">
    <location>
        <begin position="532"/>
        <end position="545"/>
    </location>
</feature>
<dbReference type="Gene3D" id="1.10.10.10">
    <property type="entry name" value="Winged helix-like DNA-binding domain superfamily/Winged helix DNA-binding domain"/>
    <property type="match status" value="1"/>
</dbReference>
<dbReference type="CDD" id="cd00103">
    <property type="entry name" value="IRF"/>
    <property type="match status" value="1"/>
</dbReference>
<evidence type="ECO:0000256" key="5">
    <source>
        <dbReference type="ARBA" id="ARBA00023242"/>
    </source>
</evidence>
<name>A0AA35WRP3_GEOBA</name>
<evidence type="ECO:0000256" key="3">
    <source>
        <dbReference type="ARBA" id="ARBA00023125"/>
    </source>
</evidence>
<feature type="compositionally biased region" description="Polar residues" evidence="6">
    <location>
        <begin position="297"/>
        <end position="311"/>
    </location>
</feature>
<dbReference type="GO" id="GO:0000978">
    <property type="term" value="F:RNA polymerase II cis-regulatory region sequence-specific DNA binding"/>
    <property type="evidence" value="ECO:0007669"/>
    <property type="project" value="TreeGrafter"/>
</dbReference>
<dbReference type="Proteomes" id="UP001174909">
    <property type="component" value="Unassembled WGS sequence"/>
</dbReference>
<sequence length="581" mass="66123">MASQASTSVVMSPDGYDIDKIEEDIKILEDMFHKLKRMVLTLLQVNAIKVEVIVHNLTELPASQMSQHEPYFEKNLDKLEKCTEHIPLFSRLNLHWNYLSPQLLFHLVREFLADTDAKKEMISYDAHLSQFRCCTHLQLFCQIEEEDIEPPEGFSKIVAKFEKHISEKTTLEDVEKFRLRLARHYRLRDFALMLKPKIRPGSFIVSFFVPSSVLERLKVDVPKKDIFEDFGITRMDVDEYCVYCDVSATAPAAGGSLHMSMMTTGSRSATITSVSSHSLSDAVPGSAEVSDTHHSTESSTASLQPQSSDGAHSSRKSASLLKKSPPMLAVPALDHDGTPERMRDWICRMVDSSRFHGLEWINPEKTIFRVPWIHAKKRGFCKERDAALFREWAIHSGRYRDESDPTVWKINFRCAINGLKDIMEIKDLQTEDCRVYKVLPSRRARRKPHRRFPNVEPYGPIMTPPNYSVYTPPSFGFYTLSPLRVPSPPNIKSELSSSEADEIIEELERGEEPETRSSIQVPLPLPLPLDLPRPQDLLQDLQQDLRFPDMSSLPAEEFVVTNNPGGDPTAAQATTTPRSLE</sequence>
<dbReference type="PANTHER" id="PTHR11949">
    <property type="entry name" value="INTERFERON REGULATORY FACTOR"/>
    <property type="match status" value="1"/>
</dbReference>
<accession>A0AA35WRP3</accession>
<reference evidence="8" key="1">
    <citation type="submission" date="2023-03" db="EMBL/GenBank/DDBJ databases">
        <authorList>
            <person name="Steffen K."/>
            <person name="Cardenas P."/>
        </authorList>
    </citation>
    <scope>NUCLEOTIDE SEQUENCE</scope>
</reference>
<dbReference type="PANTHER" id="PTHR11949:SF17">
    <property type="entry name" value="IRF TRYPTOPHAN PENTAD REPEAT DOMAIN-CONTAINING PROTEIN"/>
    <property type="match status" value="1"/>
</dbReference>
<dbReference type="SUPFAM" id="SSF46785">
    <property type="entry name" value="Winged helix' DNA-binding domain"/>
    <property type="match status" value="1"/>
</dbReference>
<evidence type="ECO:0000313" key="9">
    <source>
        <dbReference type="Proteomes" id="UP001174909"/>
    </source>
</evidence>
<keyword evidence="5" id="KW-0539">Nucleus</keyword>
<organism evidence="8 9">
    <name type="scientific">Geodia barretti</name>
    <name type="common">Barrett's horny sponge</name>
    <dbReference type="NCBI Taxonomy" id="519541"/>
    <lineage>
        <taxon>Eukaryota</taxon>
        <taxon>Metazoa</taxon>
        <taxon>Porifera</taxon>
        <taxon>Demospongiae</taxon>
        <taxon>Heteroscleromorpha</taxon>
        <taxon>Tetractinellida</taxon>
        <taxon>Astrophorina</taxon>
        <taxon>Geodiidae</taxon>
        <taxon>Geodia</taxon>
    </lineage>
</organism>
<feature type="compositionally biased region" description="Polar residues" evidence="6">
    <location>
        <begin position="571"/>
        <end position="581"/>
    </location>
</feature>
<dbReference type="GO" id="GO:0002376">
    <property type="term" value="P:immune system process"/>
    <property type="evidence" value="ECO:0007669"/>
    <property type="project" value="TreeGrafter"/>
</dbReference>
<comment type="subcellular location">
    <subcellularLocation>
        <location evidence="1">Nucleus</location>
    </subcellularLocation>
</comment>
<dbReference type="EMBL" id="CASHTH010002224">
    <property type="protein sequence ID" value="CAI8026621.1"/>
    <property type="molecule type" value="Genomic_DNA"/>
</dbReference>
<dbReference type="InterPro" id="IPR036390">
    <property type="entry name" value="WH_DNA-bd_sf"/>
</dbReference>
<keyword evidence="4" id="KW-0804">Transcription</keyword>
<dbReference type="AlphaFoldDB" id="A0AA35WRP3"/>
<dbReference type="PRINTS" id="PR00267">
    <property type="entry name" value="INTFRNREGFCT"/>
</dbReference>
<keyword evidence="2" id="KW-0805">Transcription regulation</keyword>
<dbReference type="InterPro" id="IPR001346">
    <property type="entry name" value="Interferon_reg_fact_DNA-bd_dom"/>
</dbReference>
<keyword evidence="9" id="KW-1185">Reference proteome</keyword>
<keyword evidence="3" id="KW-0238">DNA-binding</keyword>
<comment type="caution">
    <text evidence="8">The sequence shown here is derived from an EMBL/GenBank/DDBJ whole genome shotgun (WGS) entry which is preliminary data.</text>
</comment>
<evidence type="ECO:0000256" key="4">
    <source>
        <dbReference type="ARBA" id="ARBA00023163"/>
    </source>
</evidence>
<feature type="region of interest" description="Disordered" evidence="6">
    <location>
        <begin position="507"/>
        <end position="581"/>
    </location>
</feature>
<feature type="region of interest" description="Disordered" evidence="6">
    <location>
        <begin position="278"/>
        <end position="320"/>
    </location>
</feature>
<dbReference type="GO" id="GO:0000981">
    <property type="term" value="F:DNA-binding transcription factor activity, RNA polymerase II-specific"/>
    <property type="evidence" value="ECO:0007669"/>
    <property type="project" value="TreeGrafter"/>
</dbReference>
<evidence type="ECO:0000256" key="2">
    <source>
        <dbReference type="ARBA" id="ARBA00023015"/>
    </source>
</evidence>
<evidence type="ECO:0000259" key="7">
    <source>
        <dbReference type="PROSITE" id="PS51507"/>
    </source>
</evidence>
<dbReference type="Pfam" id="PF00605">
    <property type="entry name" value="IRF"/>
    <property type="match status" value="1"/>
</dbReference>
<dbReference type="InterPro" id="IPR036388">
    <property type="entry name" value="WH-like_DNA-bd_sf"/>
</dbReference>
<feature type="domain" description="IRF tryptophan pentad repeat" evidence="7">
    <location>
        <begin position="339"/>
        <end position="440"/>
    </location>
</feature>
<dbReference type="PROSITE" id="PS51507">
    <property type="entry name" value="IRF_2"/>
    <property type="match status" value="1"/>
</dbReference>
<protein>
    <submittedName>
        <fullName evidence="8">Interferon regulatory factor 2</fullName>
    </submittedName>
</protein>
<dbReference type="InterPro" id="IPR019817">
    <property type="entry name" value="Interferon_reg_fac_CS"/>
</dbReference>
<gene>
    <name evidence="8" type="ORF">GBAR_LOCUS15282</name>
</gene>